<gene>
    <name evidence="5" type="ORF">CGZ90_13750</name>
</gene>
<dbReference type="InterPro" id="IPR050879">
    <property type="entry name" value="Acyltransferase_3"/>
</dbReference>
<dbReference type="Pfam" id="PF01757">
    <property type="entry name" value="Acyl_transf_3"/>
    <property type="match status" value="1"/>
</dbReference>
<evidence type="ECO:0000256" key="3">
    <source>
        <dbReference type="SAM" id="Phobius"/>
    </source>
</evidence>
<dbReference type="AlphaFoldDB" id="A0A235F9M3"/>
<feature type="transmembrane region" description="Helical" evidence="3">
    <location>
        <begin position="245"/>
        <end position="262"/>
    </location>
</feature>
<comment type="subcellular location">
    <subcellularLocation>
        <location evidence="1">Membrane</location>
    </subcellularLocation>
</comment>
<dbReference type="Proteomes" id="UP000215059">
    <property type="component" value="Unassembled WGS sequence"/>
</dbReference>
<keyword evidence="6" id="KW-1185">Reference proteome</keyword>
<evidence type="ECO:0000256" key="1">
    <source>
        <dbReference type="ARBA" id="ARBA00004370"/>
    </source>
</evidence>
<keyword evidence="3" id="KW-0472">Membrane</keyword>
<evidence type="ECO:0000313" key="5">
    <source>
        <dbReference type="EMBL" id="OYD57723.1"/>
    </source>
</evidence>
<dbReference type="PANTHER" id="PTHR23028:SF131">
    <property type="entry name" value="BLR2367 PROTEIN"/>
    <property type="match status" value="1"/>
</dbReference>
<feature type="transmembrane region" description="Helical" evidence="3">
    <location>
        <begin position="93"/>
        <end position="111"/>
    </location>
</feature>
<comment type="caution">
    <text evidence="5">The sequence shown here is derived from an EMBL/GenBank/DDBJ whole genome shotgun (WGS) entry which is preliminary data.</text>
</comment>
<name>A0A235F9M3_9BACL</name>
<dbReference type="PANTHER" id="PTHR23028">
    <property type="entry name" value="ACETYLTRANSFERASE"/>
    <property type="match status" value="1"/>
</dbReference>
<feature type="transmembrane region" description="Helical" evidence="3">
    <location>
        <begin position="53"/>
        <end position="72"/>
    </location>
</feature>
<dbReference type="InterPro" id="IPR002656">
    <property type="entry name" value="Acyl_transf_3_dom"/>
</dbReference>
<dbReference type="GO" id="GO:0000271">
    <property type="term" value="P:polysaccharide biosynthetic process"/>
    <property type="evidence" value="ECO:0007669"/>
    <property type="project" value="TreeGrafter"/>
</dbReference>
<keyword evidence="3" id="KW-0812">Transmembrane</keyword>
<feature type="transmembrane region" description="Helical" evidence="3">
    <location>
        <begin position="216"/>
        <end position="233"/>
    </location>
</feature>
<keyword evidence="3" id="KW-1133">Transmembrane helix</keyword>
<dbReference type="GO" id="GO:0016747">
    <property type="term" value="F:acyltransferase activity, transferring groups other than amino-acyl groups"/>
    <property type="evidence" value="ECO:0007669"/>
    <property type="project" value="InterPro"/>
</dbReference>
<dbReference type="RefSeq" id="WP_094253074.1">
    <property type="nucleotide sequence ID" value="NZ_JBHLXL010000001.1"/>
</dbReference>
<evidence type="ECO:0000256" key="2">
    <source>
        <dbReference type="ARBA" id="ARBA00007400"/>
    </source>
</evidence>
<dbReference type="EMBL" id="NOII01000003">
    <property type="protein sequence ID" value="OYD57723.1"/>
    <property type="molecule type" value="Genomic_DNA"/>
</dbReference>
<evidence type="ECO:0000259" key="4">
    <source>
        <dbReference type="Pfam" id="PF01757"/>
    </source>
</evidence>
<feature type="transmembrane region" description="Helical" evidence="3">
    <location>
        <begin position="166"/>
        <end position="183"/>
    </location>
</feature>
<feature type="transmembrane region" description="Helical" evidence="3">
    <location>
        <begin position="274"/>
        <end position="296"/>
    </location>
</feature>
<proteinExistence type="inferred from homology"/>
<feature type="domain" description="Acyltransferase 3" evidence="4">
    <location>
        <begin position="17"/>
        <end position="329"/>
    </location>
</feature>
<feature type="transmembrane region" description="Helical" evidence="3">
    <location>
        <begin position="20"/>
        <end position="41"/>
    </location>
</feature>
<dbReference type="OrthoDB" id="290051at2"/>
<feature type="transmembrane region" description="Helical" evidence="3">
    <location>
        <begin position="308"/>
        <end position="329"/>
    </location>
</feature>
<comment type="similarity">
    <text evidence="2">Belongs to the acyltransferase 3 family.</text>
</comment>
<protein>
    <recommendedName>
        <fullName evidence="4">Acyltransferase 3 domain-containing protein</fullName>
    </recommendedName>
</protein>
<reference evidence="5 6" key="1">
    <citation type="submission" date="2017-07" db="EMBL/GenBank/DDBJ databases">
        <title>Fictibacillus sp. nov. GDSW-R2A3 Genome sequencing and assembly.</title>
        <authorList>
            <person name="Mayilraj S."/>
        </authorList>
    </citation>
    <scope>NUCLEOTIDE SEQUENCE [LARGE SCALE GENOMIC DNA]</scope>
    <source>
        <strain evidence="5 6">GDSW-R2A3</strain>
    </source>
</reference>
<feature type="transmembrane region" description="Helical" evidence="3">
    <location>
        <begin position="189"/>
        <end position="209"/>
    </location>
</feature>
<sequence>MAPGVYRDDGRIKFNLIQCFRAIAILFVLLGHVSGLFHRYFDYDWFHISEWRRTGGVDFFFVLSGFMIAYLYSRSAGVPGKAISFLIKRLKRIYPLYFLVTFMAVMLLYLFPMLGEEQERHPLVIIKSLLLWPSEPILSVTWSLQYIAFFYIMYALYLAKPKLMKIAAAVWTGLVLLMEIGAVPVLNDYLFSFSMIEILAGCLAAYLFLRFKWERIWLLITGAGILGYFAVWTNNVYSMVEIYEPYFYCVFSFLIMLGIAAADRKKVRRSPKVLLYLGSASYSIYIAHGPIAQLYILLWRKLGLDEMFGHFVSLCAVIILTVLSSCLVYEHVEKRLAAAVREGRGSRIQLLRVKKKVS</sequence>
<accession>A0A235F9M3</accession>
<evidence type="ECO:0000313" key="6">
    <source>
        <dbReference type="Proteomes" id="UP000215059"/>
    </source>
</evidence>
<feature type="transmembrane region" description="Helical" evidence="3">
    <location>
        <begin position="137"/>
        <end position="159"/>
    </location>
</feature>
<organism evidence="5 6">
    <name type="scientific">Fictibacillus aquaticus</name>
    <dbReference type="NCBI Taxonomy" id="2021314"/>
    <lineage>
        <taxon>Bacteria</taxon>
        <taxon>Bacillati</taxon>
        <taxon>Bacillota</taxon>
        <taxon>Bacilli</taxon>
        <taxon>Bacillales</taxon>
        <taxon>Fictibacillaceae</taxon>
        <taxon>Fictibacillus</taxon>
    </lineage>
</organism>
<dbReference type="GO" id="GO:0016020">
    <property type="term" value="C:membrane"/>
    <property type="evidence" value="ECO:0007669"/>
    <property type="project" value="TreeGrafter"/>
</dbReference>